<dbReference type="GO" id="GO:0015030">
    <property type="term" value="C:Cajal body"/>
    <property type="evidence" value="ECO:0007669"/>
    <property type="project" value="UniProtKB-SubCell"/>
</dbReference>
<feature type="region of interest" description="Disordered" evidence="8">
    <location>
        <begin position="179"/>
        <end position="199"/>
    </location>
</feature>
<dbReference type="Pfam" id="PF20635">
    <property type="entry name" value="SMN_YG-box"/>
    <property type="match status" value="1"/>
</dbReference>
<feature type="domain" description="Tudor" evidence="9">
    <location>
        <begin position="89"/>
        <end position="148"/>
    </location>
</feature>
<protein>
    <submittedName>
        <fullName evidence="10">Survival motor neuron protein 1</fullName>
    </submittedName>
</protein>
<dbReference type="GO" id="GO:0003723">
    <property type="term" value="F:RNA binding"/>
    <property type="evidence" value="ECO:0007669"/>
    <property type="project" value="InterPro"/>
</dbReference>
<feature type="region of interest" description="Disordered" evidence="8">
    <location>
        <begin position="53"/>
        <end position="86"/>
    </location>
</feature>
<proteinExistence type="inferred from homology"/>
<evidence type="ECO:0000256" key="2">
    <source>
        <dbReference type="ARBA" id="ARBA00004408"/>
    </source>
</evidence>
<dbReference type="AlphaFoldDB" id="A0A0N1IIM6"/>
<dbReference type="GO" id="GO:0006397">
    <property type="term" value="P:mRNA processing"/>
    <property type="evidence" value="ECO:0007669"/>
    <property type="project" value="UniProtKB-KW"/>
</dbReference>
<dbReference type="GO" id="GO:0008380">
    <property type="term" value="P:RNA splicing"/>
    <property type="evidence" value="ECO:0007669"/>
    <property type="project" value="UniProtKB-KW"/>
</dbReference>
<evidence type="ECO:0000313" key="11">
    <source>
        <dbReference type="Proteomes" id="UP000053240"/>
    </source>
</evidence>
<evidence type="ECO:0000256" key="6">
    <source>
        <dbReference type="ARBA" id="ARBA00023242"/>
    </source>
</evidence>
<dbReference type="EMBL" id="KQ459762">
    <property type="protein sequence ID" value="KPJ20120.1"/>
    <property type="molecule type" value="Genomic_DNA"/>
</dbReference>
<keyword evidence="5" id="KW-0508">mRNA splicing</keyword>
<comment type="subcellular location">
    <subcellularLocation>
        <location evidence="1">Cytoplasm</location>
        <location evidence="1">Myofibril</location>
        <location evidence="1">Sarcomere</location>
        <location evidence="1">Z line</location>
    </subcellularLocation>
    <subcellularLocation>
        <location evidence="2">Nucleus</location>
        <location evidence="2">Cajal body</location>
    </subcellularLocation>
    <subcellularLocation>
        <location evidence="7">Nucleus</location>
        <location evidence="7">Gem</location>
    </subcellularLocation>
</comment>
<dbReference type="PROSITE" id="PS50304">
    <property type="entry name" value="TUDOR"/>
    <property type="match status" value="1"/>
</dbReference>
<comment type="similarity">
    <text evidence="3">Belongs to the SMN family.</text>
</comment>
<dbReference type="CDD" id="cd22852">
    <property type="entry name" value="SMN_C"/>
    <property type="match status" value="1"/>
</dbReference>
<keyword evidence="4" id="KW-0507">mRNA processing</keyword>
<dbReference type="Proteomes" id="UP000053240">
    <property type="component" value="Unassembled WGS sequence"/>
</dbReference>
<dbReference type="InterPro" id="IPR002999">
    <property type="entry name" value="Tudor"/>
</dbReference>
<dbReference type="GO" id="GO:0097504">
    <property type="term" value="C:Gemini of Cajal bodies"/>
    <property type="evidence" value="ECO:0007669"/>
    <property type="project" value="UniProtKB-SubCell"/>
</dbReference>
<reference evidence="10 11" key="1">
    <citation type="journal article" date="2015" name="Nat. Commun.">
        <title>Outbred genome sequencing and CRISPR/Cas9 gene editing in butterflies.</title>
        <authorList>
            <person name="Li X."/>
            <person name="Fan D."/>
            <person name="Zhang W."/>
            <person name="Liu G."/>
            <person name="Zhang L."/>
            <person name="Zhao L."/>
            <person name="Fang X."/>
            <person name="Chen L."/>
            <person name="Dong Y."/>
            <person name="Chen Y."/>
            <person name="Ding Y."/>
            <person name="Zhao R."/>
            <person name="Feng M."/>
            <person name="Zhu Y."/>
            <person name="Feng Y."/>
            <person name="Jiang X."/>
            <person name="Zhu D."/>
            <person name="Xiang H."/>
            <person name="Feng X."/>
            <person name="Li S."/>
            <person name="Wang J."/>
            <person name="Zhang G."/>
            <person name="Kronforst M.R."/>
            <person name="Wang W."/>
        </authorList>
    </citation>
    <scope>NUCLEOTIDE SEQUENCE [LARGE SCALE GENOMIC DNA]</scope>
    <source>
        <strain evidence="10">Ya'a_city_454_Pm</strain>
        <tissue evidence="10">Whole body</tissue>
    </source>
</reference>
<dbReference type="SMART" id="SM00333">
    <property type="entry name" value="TUDOR"/>
    <property type="match status" value="1"/>
</dbReference>
<dbReference type="PANTHER" id="PTHR39267:SF1">
    <property type="entry name" value="SURVIVAL MOTOR NEURON PROTEIN"/>
    <property type="match status" value="1"/>
</dbReference>
<evidence type="ECO:0000313" key="10">
    <source>
        <dbReference type="EMBL" id="KPJ20120.1"/>
    </source>
</evidence>
<dbReference type="STRING" id="76193.A0A0N1IIM6"/>
<dbReference type="InterPro" id="IPR040424">
    <property type="entry name" value="Smn1"/>
</dbReference>
<dbReference type="InParanoid" id="A0A0N1IIM6"/>
<dbReference type="Pfam" id="PF06003">
    <property type="entry name" value="SMN_Tudor"/>
    <property type="match status" value="1"/>
</dbReference>
<dbReference type="InterPro" id="IPR047313">
    <property type="entry name" value="SMN_C"/>
</dbReference>
<dbReference type="GO" id="GO:0030018">
    <property type="term" value="C:Z disc"/>
    <property type="evidence" value="ECO:0007669"/>
    <property type="project" value="UniProtKB-SubCell"/>
</dbReference>
<evidence type="ECO:0000256" key="5">
    <source>
        <dbReference type="ARBA" id="ARBA00023187"/>
    </source>
</evidence>
<dbReference type="PANTHER" id="PTHR39267">
    <property type="entry name" value="SURVIVAL MOTOR NEURON-LIKE PROTEIN 1"/>
    <property type="match status" value="1"/>
</dbReference>
<evidence type="ECO:0000256" key="8">
    <source>
        <dbReference type="SAM" id="MobiDB-lite"/>
    </source>
</evidence>
<feature type="compositionally biased region" description="Basic residues" evidence="8">
    <location>
        <begin position="188"/>
        <end position="199"/>
    </location>
</feature>
<gene>
    <name evidence="10" type="ORF">RR48_01453</name>
</gene>
<evidence type="ECO:0000256" key="1">
    <source>
        <dbReference type="ARBA" id="ARBA00004216"/>
    </source>
</evidence>
<keyword evidence="6" id="KW-0539">Nucleus</keyword>
<dbReference type="Gene3D" id="3.40.190.10">
    <property type="entry name" value="Periplasmic binding protein-like II"/>
    <property type="match status" value="1"/>
</dbReference>
<evidence type="ECO:0000256" key="3">
    <source>
        <dbReference type="ARBA" id="ARBA00005371"/>
    </source>
</evidence>
<evidence type="ECO:0000256" key="4">
    <source>
        <dbReference type="ARBA" id="ARBA00022664"/>
    </source>
</evidence>
<accession>A0A0N1IIM6</accession>
<name>A0A0N1IIM6_PAPMA</name>
<dbReference type="Gene3D" id="2.30.30.140">
    <property type="match status" value="1"/>
</dbReference>
<sequence length="268" mass="30004">MSNGELLYVKGMNLSETEDENVEEDIWDDRKLNDAYDKALKIANAEVAKRVAMSTNTPNLVKNPQKEKSTSKNETSSQKLNGSQRKNVKWQAGMPCRALYEGDGQEYEAFVLRLINDKECIVKFLGYDNSEIVSLSSLKPTQGKHERMRQTQQALCDNDDGFGSQPLLENMDCSDAGTSLGSTDGSFQKKKKSLNKKKNQRKMNLPDIPMFNPAMLGNLNSMDMPLPPPPPIGFGSEHSSSEDQALSSMLLSWYMSGYYTGLYQGMKR</sequence>
<dbReference type="FunCoup" id="A0A0N1IIM6">
    <property type="interactions" value="668"/>
</dbReference>
<dbReference type="CDD" id="cd21182">
    <property type="entry name" value="Tudor_SMN_SPF30-like"/>
    <property type="match status" value="1"/>
</dbReference>
<keyword evidence="11" id="KW-1185">Reference proteome</keyword>
<organism evidence="10 11">
    <name type="scientific">Papilio machaon</name>
    <name type="common">Old World swallowtail butterfly</name>
    <dbReference type="NCBI Taxonomy" id="76193"/>
    <lineage>
        <taxon>Eukaryota</taxon>
        <taxon>Metazoa</taxon>
        <taxon>Ecdysozoa</taxon>
        <taxon>Arthropoda</taxon>
        <taxon>Hexapoda</taxon>
        <taxon>Insecta</taxon>
        <taxon>Pterygota</taxon>
        <taxon>Neoptera</taxon>
        <taxon>Endopterygota</taxon>
        <taxon>Lepidoptera</taxon>
        <taxon>Glossata</taxon>
        <taxon>Ditrysia</taxon>
        <taxon>Papilionoidea</taxon>
        <taxon>Papilionidae</taxon>
        <taxon>Papilioninae</taxon>
        <taxon>Papilio</taxon>
    </lineage>
</organism>
<dbReference type="InterPro" id="IPR010304">
    <property type="entry name" value="SMN_Tudor"/>
</dbReference>
<evidence type="ECO:0000259" key="9">
    <source>
        <dbReference type="PROSITE" id="PS50304"/>
    </source>
</evidence>
<dbReference type="SUPFAM" id="SSF63748">
    <property type="entry name" value="Tudor/PWWP/MBT"/>
    <property type="match status" value="1"/>
</dbReference>
<feature type="compositionally biased region" description="Polar residues" evidence="8">
    <location>
        <begin position="53"/>
        <end position="62"/>
    </location>
</feature>
<evidence type="ECO:0000256" key="7">
    <source>
        <dbReference type="ARBA" id="ARBA00034695"/>
    </source>
</evidence>